<evidence type="ECO:0000256" key="2">
    <source>
        <dbReference type="ARBA" id="ARBA00006921"/>
    </source>
</evidence>
<gene>
    <name evidence="9" type="ORF">SI7747_09011027</name>
</gene>
<organism evidence="9">
    <name type="scientific">Spirodela intermedia</name>
    <name type="common">Intermediate duckweed</name>
    <dbReference type="NCBI Taxonomy" id="51605"/>
    <lineage>
        <taxon>Eukaryota</taxon>
        <taxon>Viridiplantae</taxon>
        <taxon>Streptophyta</taxon>
        <taxon>Embryophyta</taxon>
        <taxon>Tracheophyta</taxon>
        <taxon>Spermatophyta</taxon>
        <taxon>Magnoliopsida</taxon>
        <taxon>Liliopsida</taxon>
        <taxon>Araceae</taxon>
        <taxon>Lemnoideae</taxon>
        <taxon>Spirodela</taxon>
    </lineage>
</organism>
<evidence type="ECO:0000313" key="9">
    <source>
        <dbReference type="EMBL" id="CAA2625253.1"/>
    </source>
</evidence>
<keyword evidence="3 8" id="KW-0812">Transmembrane</keyword>
<dbReference type="PANTHER" id="PTHR12483">
    <property type="entry name" value="SOLUTE CARRIER FAMILY 31 COPPER TRANSPORTERS"/>
    <property type="match status" value="1"/>
</dbReference>
<feature type="transmembrane region" description="Helical" evidence="8">
    <location>
        <begin position="107"/>
        <end position="126"/>
    </location>
</feature>
<sequence>MMHMTFYWGRRVTVLFDWWRTETWTGYALTIVVVLLAAAFYQYLEDRRLRLRDLCLLKPSPIPSSAHAPLLGISPARRSAAARVAVAALFGVNSAIGYMLMLVVMSFNGGVFIAVVVGLATGYLAFRSGGEEDFTAVENPVPAHDRFFPVCCNSLCVILHKITPIECKPIIHVM</sequence>
<reference evidence="9 10" key="1">
    <citation type="submission" date="2019-12" db="EMBL/GenBank/DDBJ databases">
        <authorList>
            <person name="Scholz U."/>
            <person name="Mascher M."/>
            <person name="Fiebig A."/>
        </authorList>
    </citation>
    <scope>NUCLEOTIDE SEQUENCE</scope>
</reference>
<comment type="subcellular location">
    <subcellularLocation>
        <location evidence="1 8">Membrane</location>
        <topology evidence="1 8">Multi-pass membrane protein</topology>
    </subcellularLocation>
</comment>
<keyword evidence="8" id="KW-0406">Ion transport</keyword>
<evidence type="ECO:0000256" key="4">
    <source>
        <dbReference type="ARBA" id="ARBA00022796"/>
    </source>
</evidence>
<evidence type="ECO:0000313" key="10">
    <source>
        <dbReference type="Proteomes" id="UP001189122"/>
    </source>
</evidence>
<keyword evidence="10" id="KW-1185">Reference proteome</keyword>
<proteinExistence type="inferred from homology"/>
<dbReference type="Pfam" id="PF04145">
    <property type="entry name" value="Ctr"/>
    <property type="match status" value="1"/>
</dbReference>
<protein>
    <recommendedName>
        <fullName evidence="8">Copper transport protein</fullName>
    </recommendedName>
</protein>
<evidence type="ECO:0000256" key="3">
    <source>
        <dbReference type="ARBA" id="ARBA00022692"/>
    </source>
</evidence>
<keyword evidence="5 8" id="KW-1133">Transmembrane helix</keyword>
<keyword evidence="7 8" id="KW-0472">Membrane</keyword>
<feature type="transmembrane region" description="Helical" evidence="8">
    <location>
        <begin position="24"/>
        <end position="44"/>
    </location>
</feature>
<evidence type="ECO:0000256" key="5">
    <source>
        <dbReference type="ARBA" id="ARBA00022989"/>
    </source>
</evidence>
<keyword evidence="6 8" id="KW-0186">Copper</keyword>
<dbReference type="AlphaFoldDB" id="A0A7I8J322"/>
<keyword evidence="8" id="KW-0813">Transport</keyword>
<comment type="similarity">
    <text evidence="2 8">Belongs to the copper transporter (Ctr) (TC 1.A.56) family. SLC31A subfamily.</text>
</comment>
<dbReference type="EMBL" id="CACRZD030000009">
    <property type="protein sequence ID" value="CAA6664637.1"/>
    <property type="molecule type" value="Genomic_DNA"/>
</dbReference>
<feature type="transmembrane region" description="Helical" evidence="8">
    <location>
        <begin position="80"/>
        <end position="101"/>
    </location>
</feature>
<evidence type="ECO:0000256" key="7">
    <source>
        <dbReference type="ARBA" id="ARBA00023136"/>
    </source>
</evidence>
<keyword evidence="4 8" id="KW-0187">Copper transport</keyword>
<name>A0A7I8J322_SPIIN</name>
<evidence type="ECO:0000256" key="8">
    <source>
        <dbReference type="RuleBase" id="RU367022"/>
    </source>
</evidence>
<accession>A0A7I8J322</accession>
<dbReference type="Proteomes" id="UP001189122">
    <property type="component" value="Unassembled WGS sequence"/>
</dbReference>
<dbReference type="InterPro" id="IPR007274">
    <property type="entry name" value="Cop_transporter"/>
</dbReference>
<dbReference type="GO" id="GO:0005375">
    <property type="term" value="F:copper ion transmembrane transporter activity"/>
    <property type="evidence" value="ECO:0007669"/>
    <property type="project" value="UniProtKB-UniRule"/>
</dbReference>
<dbReference type="EMBL" id="LR743596">
    <property type="protein sequence ID" value="CAA2625253.1"/>
    <property type="molecule type" value="Genomic_DNA"/>
</dbReference>
<evidence type="ECO:0000256" key="6">
    <source>
        <dbReference type="ARBA" id="ARBA00023008"/>
    </source>
</evidence>
<evidence type="ECO:0000256" key="1">
    <source>
        <dbReference type="ARBA" id="ARBA00004141"/>
    </source>
</evidence>
<dbReference type="GO" id="GO:0005886">
    <property type="term" value="C:plasma membrane"/>
    <property type="evidence" value="ECO:0007669"/>
    <property type="project" value="TreeGrafter"/>
</dbReference>
<dbReference type="PANTHER" id="PTHR12483:SF27">
    <property type="entry name" value="COPPER TRANSPORT PROTEIN CTR1"/>
    <property type="match status" value="1"/>
</dbReference>